<dbReference type="STRING" id="1640674.SAMN05216323_10315"/>
<proteinExistence type="predicted"/>
<name>A0A1G6LHA1_9BACT</name>
<keyword evidence="1" id="KW-0812">Transmembrane</keyword>
<keyword evidence="1" id="KW-1133">Transmembrane helix</keyword>
<evidence type="ECO:0000313" key="3">
    <source>
        <dbReference type="Proteomes" id="UP000199452"/>
    </source>
</evidence>
<evidence type="ECO:0000313" key="2">
    <source>
        <dbReference type="EMBL" id="SDC42584.1"/>
    </source>
</evidence>
<keyword evidence="1" id="KW-0472">Membrane</keyword>
<evidence type="ECO:0000256" key="1">
    <source>
        <dbReference type="SAM" id="Phobius"/>
    </source>
</evidence>
<reference evidence="2 3" key="1">
    <citation type="submission" date="2016-09" db="EMBL/GenBank/DDBJ databases">
        <authorList>
            <person name="Capua I."/>
            <person name="De Benedictis P."/>
            <person name="Joannis T."/>
            <person name="Lombin L.H."/>
            <person name="Cattoli G."/>
        </authorList>
    </citation>
    <scope>NUCLEOTIDE SEQUENCE [LARGE SCALE GENOMIC DNA]</scope>
    <source>
        <strain evidence="2 3">A7P-90m</strain>
    </source>
</reference>
<dbReference type="Proteomes" id="UP000199452">
    <property type="component" value="Unassembled WGS sequence"/>
</dbReference>
<feature type="transmembrane region" description="Helical" evidence="1">
    <location>
        <begin position="16"/>
        <end position="34"/>
    </location>
</feature>
<gene>
    <name evidence="2" type="ORF">SAMN05216323_10315</name>
</gene>
<dbReference type="RefSeq" id="WP_170830061.1">
    <property type="nucleotide sequence ID" value="NZ_FMYP01000031.1"/>
</dbReference>
<organism evidence="2 3">
    <name type="scientific">Williamwhitmania taraxaci</name>
    <dbReference type="NCBI Taxonomy" id="1640674"/>
    <lineage>
        <taxon>Bacteria</taxon>
        <taxon>Pseudomonadati</taxon>
        <taxon>Bacteroidota</taxon>
        <taxon>Bacteroidia</taxon>
        <taxon>Bacteroidales</taxon>
        <taxon>Williamwhitmaniaceae</taxon>
        <taxon>Williamwhitmania</taxon>
    </lineage>
</organism>
<dbReference type="EMBL" id="FMYP01000031">
    <property type="protein sequence ID" value="SDC42584.1"/>
    <property type="molecule type" value="Genomic_DNA"/>
</dbReference>
<sequence>MSLKEKYQALTPTEKSFIWIIVVLAILVALRWEYISERVIAGFNFFFNRK</sequence>
<keyword evidence="3" id="KW-1185">Reference proteome</keyword>
<protein>
    <submittedName>
        <fullName evidence="2">Uncharacterized protein</fullName>
    </submittedName>
</protein>
<dbReference type="AlphaFoldDB" id="A0A1G6LHA1"/>
<accession>A0A1G6LHA1</accession>